<feature type="coiled-coil region" evidence="1">
    <location>
        <begin position="165"/>
        <end position="192"/>
    </location>
</feature>
<reference evidence="3 4" key="1">
    <citation type="submission" date="2014-04" db="EMBL/GenBank/DDBJ databases">
        <authorList>
            <consortium name="DOE Joint Genome Institute"/>
            <person name="Kuo A."/>
            <person name="Kohler A."/>
            <person name="Jargeat P."/>
            <person name="Nagy L.G."/>
            <person name="Floudas D."/>
            <person name="Copeland A."/>
            <person name="Barry K.W."/>
            <person name="Cichocki N."/>
            <person name="Veneault-Fourrey C."/>
            <person name="LaButti K."/>
            <person name="Lindquist E.A."/>
            <person name="Lipzen A."/>
            <person name="Lundell T."/>
            <person name="Morin E."/>
            <person name="Murat C."/>
            <person name="Sun H."/>
            <person name="Tunlid A."/>
            <person name="Henrissat B."/>
            <person name="Grigoriev I.V."/>
            <person name="Hibbett D.S."/>
            <person name="Martin F."/>
            <person name="Nordberg H.P."/>
            <person name="Cantor M.N."/>
            <person name="Hua S.X."/>
        </authorList>
    </citation>
    <scope>NUCLEOTIDE SEQUENCE [LARGE SCALE GENOMIC DNA]</scope>
    <source>
        <strain evidence="3 4">Ve08.2h10</strain>
    </source>
</reference>
<feature type="non-terminal residue" evidence="3">
    <location>
        <position position="203"/>
    </location>
</feature>
<keyword evidence="4" id="KW-1185">Reference proteome</keyword>
<evidence type="ECO:0008006" key="5">
    <source>
        <dbReference type="Google" id="ProtNLM"/>
    </source>
</evidence>
<dbReference type="OrthoDB" id="2709016at2759"/>
<keyword evidence="1" id="KW-0175">Coiled coil</keyword>
<feature type="non-terminal residue" evidence="3">
    <location>
        <position position="1"/>
    </location>
</feature>
<reference evidence="4" key="2">
    <citation type="submission" date="2015-01" db="EMBL/GenBank/DDBJ databases">
        <title>Evolutionary Origins and Diversification of the Mycorrhizal Mutualists.</title>
        <authorList>
            <consortium name="DOE Joint Genome Institute"/>
            <consortium name="Mycorrhizal Genomics Consortium"/>
            <person name="Kohler A."/>
            <person name="Kuo A."/>
            <person name="Nagy L.G."/>
            <person name="Floudas D."/>
            <person name="Copeland A."/>
            <person name="Barry K.W."/>
            <person name="Cichocki N."/>
            <person name="Veneault-Fourrey C."/>
            <person name="LaButti K."/>
            <person name="Lindquist E.A."/>
            <person name="Lipzen A."/>
            <person name="Lundell T."/>
            <person name="Morin E."/>
            <person name="Murat C."/>
            <person name="Riley R."/>
            <person name="Ohm R."/>
            <person name="Sun H."/>
            <person name="Tunlid A."/>
            <person name="Henrissat B."/>
            <person name="Grigoriev I.V."/>
            <person name="Hibbett D.S."/>
            <person name="Martin F."/>
        </authorList>
    </citation>
    <scope>NUCLEOTIDE SEQUENCE [LARGE SCALE GENOMIC DNA]</scope>
    <source>
        <strain evidence="4">Ve08.2h10</strain>
    </source>
</reference>
<dbReference type="HOGENOM" id="CLU_1351794_0_0_1"/>
<protein>
    <recommendedName>
        <fullName evidence="5">Zn(2)-C6 fungal-type domain-containing protein</fullName>
    </recommendedName>
</protein>
<feature type="region of interest" description="Disordered" evidence="2">
    <location>
        <begin position="1"/>
        <end position="34"/>
    </location>
</feature>
<evidence type="ECO:0000256" key="2">
    <source>
        <dbReference type="SAM" id="MobiDB-lite"/>
    </source>
</evidence>
<organism evidence="3 4">
    <name type="scientific">Paxillus rubicundulus Ve08.2h10</name>
    <dbReference type="NCBI Taxonomy" id="930991"/>
    <lineage>
        <taxon>Eukaryota</taxon>
        <taxon>Fungi</taxon>
        <taxon>Dikarya</taxon>
        <taxon>Basidiomycota</taxon>
        <taxon>Agaricomycotina</taxon>
        <taxon>Agaricomycetes</taxon>
        <taxon>Agaricomycetidae</taxon>
        <taxon>Boletales</taxon>
        <taxon>Paxilineae</taxon>
        <taxon>Paxillaceae</taxon>
        <taxon>Paxillus</taxon>
    </lineage>
</organism>
<evidence type="ECO:0000256" key="1">
    <source>
        <dbReference type="SAM" id="Coils"/>
    </source>
</evidence>
<dbReference type="InParanoid" id="A0A0D0CQZ8"/>
<dbReference type="Proteomes" id="UP000054538">
    <property type="component" value="Unassembled WGS sequence"/>
</dbReference>
<dbReference type="EMBL" id="KN829953">
    <property type="protein sequence ID" value="KIK73251.1"/>
    <property type="molecule type" value="Genomic_DNA"/>
</dbReference>
<accession>A0A0D0CQZ8</accession>
<name>A0A0D0CQZ8_9AGAM</name>
<evidence type="ECO:0000313" key="4">
    <source>
        <dbReference type="Proteomes" id="UP000054538"/>
    </source>
</evidence>
<proteinExistence type="predicted"/>
<dbReference type="AlphaFoldDB" id="A0A0D0CQZ8"/>
<evidence type="ECO:0000313" key="3">
    <source>
        <dbReference type="EMBL" id="KIK73251.1"/>
    </source>
</evidence>
<gene>
    <name evidence="3" type="ORF">PAXRUDRAFT_127892</name>
</gene>
<feature type="region of interest" description="Disordered" evidence="2">
    <location>
        <begin position="81"/>
        <end position="102"/>
    </location>
</feature>
<feature type="compositionally biased region" description="Polar residues" evidence="2">
    <location>
        <begin position="15"/>
        <end position="24"/>
    </location>
</feature>
<sequence length="203" mass="22119">LMQTRGCSRSAAMSRCNSMEQVPTDSEDKGTALPPQGPLPTCDYCTNKELMCGPGSGAACCHCKRRKTKCSLTTAQRAQAKLTKHGRSASHPSAKPMPLRPQSQAPLPLKKLWSSKMHQVVGLSRPHHEKFDGTVIPFPSHSFAWSSIPPSHQSMQPKANPSTLLVSKDEDIANLQAQVLILEQKVANLMHNTQMLSTVVEAL</sequence>